<dbReference type="InterPro" id="IPR053137">
    <property type="entry name" value="NLR-like"/>
</dbReference>
<dbReference type="Gene3D" id="3.40.50.1580">
    <property type="entry name" value="Nucleoside phosphorylase domain"/>
    <property type="match status" value="1"/>
</dbReference>
<feature type="domain" description="Nucleoside phosphorylase" evidence="2">
    <location>
        <begin position="14"/>
        <end position="314"/>
    </location>
</feature>
<name>A0ABR4JYS9_9EURO</name>
<dbReference type="PANTHER" id="PTHR46082">
    <property type="entry name" value="ATP/GTP-BINDING PROTEIN-RELATED"/>
    <property type="match status" value="1"/>
</dbReference>
<dbReference type="Pfam" id="PF01048">
    <property type="entry name" value="PNP_UDP_1"/>
    <property type="match status" value="1"/>
</dbReference>
<dbReference type="EMBL" id="JBFXLU010000084">
    <property type="protein sequence ID" value="KAL2844078.1"/>
    <property type="molecule type" value="Genomic_DNA"/>
</dbReference>
<accession>A0ABR4JYS9</accession>
<evidence type="ECO:0000259" key="2">
    <source>
        <dbReference type="Pfam" id="PF01048"/>
    </source>
</evidence>
<dbReference type="SUPFAM" id="SSF48452">
    <property type="entry name" value="TPR-like"/>
    <property type="match status" value="3"/>
</dbReference>
<keyword evidence="4" id="KW-1185">Reference proteome</keyword>
<gene>
    <name evidence="3" type="ORF">BJY01DRAFT_248323</name>
</gene>
<dbReference type="SMART" id="SM00028">
    <property type="entry name" value="TPR"/>
    <property type="match status" value="6"/>
</dbReference>
<comment type="caution">
    <text evidence="3">The sequence shown here is derived from an EMBL/GenBank/DDBJ whole genome shotgun (WGS) entry which is preliminary data.</text>
</comment>
<dbReference type="InterPro" id="IPR019734">
    <property type="entry name" value="TPR_rpt"/>
</dbReference>
<dbReference type="InterPro" id="IPR000845">
    <property type="entry name" value="Nucleoside_phosphorylase_d"/>
</dbReference>
<protein>
    <recommendedName>
        <fullName evidence="5">Nucleoside phosphorylase domain-containing protein</fullName>
    </recommendedName>
</protein>
<dbReference type="Pfam" id="PF13374">
    <property type="entry name" value="TPR_10"/>
    <property type="match status" value="1"/>
</dbReference>
<proteinExistence type="predicted"/>
<evidence type="ECO:0000313" key="4">
    <source>
        <dbReference type="Proteomes" id="UP001610446"/>
    </source>
</evidence>
<organism evidence="3 4">
    <name type="scientific">Aspergillus pseudoustus</name>
    <dbReference type="NCBI Taxonomy" id="1810923"/>
    <lineage>
        <taxon>Eukaryota</taxon>
        <taxon>Fungi</taxon>
        <taxon>Dikarya</taxon>
        <taxon>Ascomycota</taxon>
        <taxon>Pezizomycotina</taxon>
        <taxon>Eurotiomycetes</taxon>
        <taxon>Eurotiomycetidae</taxon>
        <taxon>Eurotiales</taxon>
        <taxon>Aspergillaceae</taxon>
        <taxon>Aspergillus</taxon>
        <taxon>Aspergillus subgen. Nidulantes</taxon>
    </lineage>
</organism>
<dbReference type="PANTHER" id="PTHR46082:SF6">
    <property type="entry name" value="AAA+ ATPASE DOMAIN-CONTAINING PROTEIN-RELATED"/>
    <property type="match status" value="1"/>
</dbReference>
<dbReference type="InterPro" id="IPR011990">
    <property type="entry name" value="TPR-like_helical_dom_sf"/>
</dbReference>
<evidence type="ECO:0008006" key="5">
    <source>
        <dbReference type="Google" id="ProtNLM"/>
    </source>
</evidence>
<dbReference type="Gene3D" id="1.25.40.10">
    <property type="entry name" value="Tetratricopeptide repeat domain"/>
    <property type="match status" value="4"/>
</dbReference>
<dbReference type="Gene3D" id="3.40.50.300">
    <property type="entry name" value="P-loop containing nucleotide triphosphate hydrolases"/>
    <property type="match status" value="1"/>
</dbReference>
<dbReference type="InterPro" id="IPR027417">
    <property type="entry name" value="P-loop_NTPase"/>
</dbReference>
<dbReference type="Pfam" id="PF00931">
    <property type="entry name" value="NB-ARC"/>
    <property type="match status" value="1"/>
</dbReference>
<dbReference type="Proteomes" id="UP001610446">
    <property type="component" value="Unassembled WGS sequence"/>
</dbReference>
<feature type="domain" description="NB-ARC" evidence="1">
    <location>
        <begin position="344"/>
        <end position="512"/>
    </location>
</feature>
<reference evidence="3 4" key="1">
    <citation type="submission" date="2024-07" db="EMBL/GenBank/DDBJ databases">
        <title>Section-level genome sequencing and comparative genomics of Aspergillus sections Usti and Cavernicolus.</title>
        <authorList>
            <consortium name="Lawrence Berkeley National Laboratory"/>
            <person name="Nybo J.L."/>
            <person name="Vesth T.C."/>
            <person name="Theobald S."/>
            <person name="Frisvad J.C."/>
            <person name="Larsen T.O."/>
            <person name="Kjaerboelling I."/>
            <person name="Rothschild-Mancinelli K."/>
            <person name="Lyhne E.K."/>
            <person name="Kogle M.E."/>
            <person name="Barry K."/>
            <person name="Clum A."/>
            <person name="Na H."/>
            <person name="Ledsgaard L."/>
            <person name="Lin J."/>
            <person name="Lipzen A."/>
            <person name="Kuo A."/>
            <person name="Riley R."/>
            <person name="Mondo S."/>
            <person name="Labutti K."/>
            <person name="Haridas S."/>
            <person name="Pangalinan J."/>
            <person name="Salamov A.A."/>
            <person name="Simmons B.A."/>
            <person name="Magnuson J.K."/>
            <person name="Chen J."/>
            <person name="Drula E."/>
            <person name="Henrissat B."/>
            <person name="Wiebenga A."/>
            <person name="Lubbers R.J."/>
            <person name="Gomes A.C."/>
            <person name="Makela M.R."/>
            <person name="Stajich J."/>
            <person name="Grigoriev I.V."/>
            <person name="Mortensen U.H."/>
            <person name="De Vries R.P."/>
            <person name="Baker S.E."/>
            <person name="Andersen M.R."/>
        </authorList>
    </citation>
    <scope>NUCLEOTIDE SEQUENCE [LARGE SCALE GENOMIC DNA]</scope>
    <source>
        <strain evidence="3 4">CBS 123904</strain>
    </source>
</reference>
<sequence>MSRPAPRSRRDFELAIICALSLEADAVIALFDHHWKDDEKNYAKAPDDPNSYTTGVIGKHNVVVAHMPGMGKASAAGVAVGLRMSFPTIRLALVVGICGGVPKGPHGREIYLGDVVISECLVQYDFGRQYPESFEPKDQGGSGVPPVVIQALLRKLETDHHSAQLREDTRRFLEELQEKSTRALYPGAEADQLFQPSYLHQHREPTACSKCPKDGSHACVDALSRACQELGCGGDGLVRRDIPHNDEGACWPSIHIGKMGSGDTVMKSGTHRDEIAKRDAIIAFEMEGAGVYAYFPSLVIKGVCDYADSHKNKQWQNYAAATAAALKPVFIVDIIRDNTLIGQEDVMQFLTEKLSPDGHNRVSLVALGGMGKTRIALEYALQLKDSSVSVFWIHASNKARILDCYAKIAKKVKIGGYSMPGAGSDNPKLVKDWLESDASGRWLIILDNADDHDLLYGPSRLIDILPRSENGSILMTTRDKKVGFDFAGASRLFRLQRLDCDQAQELLRSKVDDEIESNVDSCEKLCEELEGIPLAIVQASAFMHQNSITAEEYLEHYQQSSEGQISLLSEDFEDSVRDKDSRNPIAATWVISFEYIERKIPLAGELLKRMSILDSHAIPASLVQTKETRLDLVKAFGTLQAFCLITPRVFTTKSAKEVGKRYDLHRLVRLAVRNWLRQLNLLDQQTAKILKVVAENHPDVESTGWKEMDRCRAYLPHALAVLSSCDPKVPDDEAVAPIFHKQEMLADHSPHDVLCARCAGDLMMNVSRTLNLNGLLQASVKWATAAIALRGFVYGRQHRLTIEALIQAATVLYDDRQIERARTFGTEAVQMIEAAPEQPPSLFAWSFEIKGFMQIAEGRLPDEYFRKALKIRVAAFDPDHADILRTKIHLSDAYSYQGRYAEYEELMKDLIESYTRITGPTSAIVLLAKLKLAFNYAANGRDREALVLRADVAASECSISDEKLVETGIILLQRCAHQTRMGNYTEALELGRQSLEHAAEINYLQIMSLRLMAQCYEKQRQYGEAEKLRISVVQHSPNPESGESPGAIEYMKELAVHYENRRMYKEATPVRERILEIEIRKLGRRSPKVILDMCELGLDYSAQKLYDKAANCQYSSLDYPLQAPEARLPAYICRMASIARQMNDSDNYDDAEKVARDAVGLARMHEKATQHQTITSLTQLAFTWFRLHRSREAEEVYREAIDIMSSQGEIKDDLLYLRARLASVLLQEGRYKEAEALAVETRETILQQENVDDRTITLNLRTLAAAHAEQGQYCLAERVCSELLELVKENDWIPEELDHTIILDAIECLETLALTYSRAQRHQDAGMICGKTVAIRTQLNATSNMTAEAMILYRDTLNSQARYQEALKLGLECEERYEQIERQNNTFEQMIRARINTGIALSFAGLGKYSDAEPLAREALETCSRIIGRHHPQSLDFLAVLARILREKDNAELVEAKEMEVEILKAWIGLLGEKNLRIAEAMEALAKTCFKLGDMEEAESRRKKAAEIREGVEVGLEGEEKKKLDYLLLQLLERWDITNDQLASAISRLTV</sequence>
<dbReference type="InterPro" id="IPR035994">
    <property type="entry name" value="Nucleoside_phosphorylase_sf"/>
</dbReference>
<dbReference type="SUPFAM" id="SSF52540">
    <property type="entry name" value="P-loop containing nucleoside triphosphate hydrolases"/>
    <property type="match status" value="1"/>
</dbReference>
<evidence type="ECO:0000313" key="3">
    <source>
        <dbReference type="EMBL" id="KAL2844078.1"/>
    </source>
</evidence>
<evidence type="ECO:0000259" key="1">
    <source>
        <dbReference type="Pfam" id="PF00931"/>
    </source>
</evidence>
<dbReference type="InterPro" id="IPR002182">
    <property type="entry name" value="NB-ARC"/>
</dbReference>
<dbReference type="SUPFAM" id="SSF53167">
    <property type="entry name" value="Purine and uridine phosphorylases"/>
    <property type="match status" value="1"/>
</dbReference>